<dbReference type="SMART" id="SM00073">
    <property type="entry name" value="HPT"/>
    <property type="match status" value="3"/>
</dbReference>
<dbReference type="Pfam" id="PF01584">
    <property type="entry name" value="CheW"/>
    <property type="match status" value="1"/>
</dbReference>
<dbReference type="Pfam" id="PF02518">
    <property type="entry name" value="HATPase_c"/>
    <property type="match status" value="1"/>
</dbReference>
<dbReference type="InterPro" id="IPR002545">
    <property type="entry name" value="CheW-lke_dom"/>
</dbReference>
<feature type="modified residue" description="Phosphohistidine" evidence="9">
    <location>
        <position position="720"/>
    </location>
</feature>
<accession>A0A1R1I2X1</accession>
<dbReference type="CDD" id="cd00088">
    <property type="entry name" value="HPT"/>
    <property type="match status" value="2"/>
</dbReference>
<dbReference type="PROSITE" id="PS50109">
    <property type="entry name" value="HIS_KIN"/>
    <property type="match status" value="1"/>
</dbReference>
<dbReference type="SUPFAM" id="SSF52172">
    <property type="entry name" value="CheY-like"/>
    <property type="match status" value="1"/>
</dbReference>
<dbReference type="InterPro" id="IPR051315">
    <property type="entry name" value="Bact_Chemotaxis_CheA"/>
</dbReference>
<dbReference type="PANTHER" id="PTHR43395">
    <property type="entry name" value="SENSOR HISTIDINE KINASE CHEA"/>
    <property type="match status" value="1"/>
</dbReference>
<dbReference type="SUPFAM" id="SSF55874">
    <property type="entry name" value="ATPase domain of HSP90 chaperone/DNA topoisomerase II/histidine kinase"/>
    <property type="match status" value="1"/>
</dbReference>
<feature type="coiled-coil region" evidence="11">
    <location>
        <begin position="1250"/>
        <end position="1284"/>
    </location>
</feature>
<feature type="modified residue" description="4-aspartylphosphate" evidence="10">
    <location>
        <position position="1752"/>
    </location>
</feature>
<evidence type="ECO:0000313" key="16">
    <source>
        <dbReference type="EMBL" id="OMG53075.1"/>
    </source>
</evidence>
<dbReference type="InterPro" id="IPR011006">
    <property type="entry name" value="CheY-like_superfamily"/>
</dbReference>
<comment type="catalytic activity">
    <reaction evidence="1">
        <text>ATP + protein L-histidine = ADP + protein N-phospho-L-histidine.</text>
        <dbReference type="EC" id="2.7.13.3"/>
    </reaction>
</comment>
<feature type="domain" description="HPt" evidence="15">
    <location>
        <begin position="1071"/>
        <end position="1174"/>
    </location>
</feature>
<dbReference type="InterPro" id="IPR036890">
    <property type="entry name" value="HATPase_C_sf"/>
</dbReference>
<dbReference type="SMART" id="SM00387">
    <property type="entry name" value="HATPase_c"/>
    <property type="match status" value="1"/>
</dbReference>
<dbReference type="InterPro" id="IPR008207">
    <property type="entry name" value="Sig_transdc_His_kin_Hpt_dom"/>
</dbReference>
<dbReference type="OrthoDB" id="9146932at2"/>
<dbReference type="SMART" id="SM01231">
    <property type="entry name" value="H-kinase_dim"/>
    <property type="match status" value="1"/>
</dbReference>
<dbReference type="Gene3D" id="1.20.120.160">
    <property type="entry name" value="HPT domain"/>
    <property type="match status" value="4"/>
</dbReference>
<dbReference type="Pfam" id="PF26379">
    <property type="entry name" value="FimL_2nd"/>
    <property type="match status" value="1"/>
</dbReference>
<name>A0A1R1I2X1_9RHOO</name>
<evidence type="ECO:0000256" key="8">
    <source>
        <dbReference type="ARBA" id="ARBA00035100"/>
    </source>
</evidence>
<dbReference type="FunFam" id="3.30.565.10:FF:000016">
    <property type="entry name" value="Chemotaxis protein CheA, putative"/>
    <property type="match status" value="1"/>
</dbReference>
<dbReference type="SUPFAM" id="SSF50341">
    <property type="entry name" value="CheW-like"/>
    <property type="match status" value="1"/>
</dbReference>
<evidence type="ECO:0000256" key="10">
    <source>
        <dbReference type="PROSITE-ProRule" id="PRU00169"/>
    </source>
</evidence>
<gene>
    <name evidence="16" type="ORF">BJN45_12625</name>
</gene>
<feature type="domain" description="HPt" evidence="15">
    <location>
        <begin position="896"/>
        <end position="999"/>
    </location>
</feature>
<dbReference type="PROSITE" id="PS50851">
    <property type="entry name" value="CHEW"/>
    <property type="match status" value="1"/>
</dbReference>
<keyword evidence="4 10" id="KW-0597">Phosphoprotein</keyword>
<dbReference type="EC" id="2.7.13.3" evidence="2"/>
<dbReference type="Pfam" id="PF01627">
    <property type="entry name" value="Hpt"/>
    <property type="match status" value="4"/>
</dbReference>
<comment type="function">
    <text evidence="8">Involved in the transmission of sensory signals from the chemoreceptors to the flagellar motors. CheA is autophosphorylated; it can transfer its phosphate group to either CheB or CheY.</text>
</comment>
<dbReference type="GO" id="GO:0005737">
    <property type="term" value="C:cytoplasm"/>
    <property type="evidence" value="ECO:0007669"/>
    <property type="project" value="InterPro"/>
</dbReference>
<evidence type="ECO:0000259" key="15">
    <source>
        <dbReference type="PROSITE" id="PS50894"/>
    </source>
</evidence>
<protein>
    <recommendedName>
        <fullName evidence="3">Chemotaxis protein CheA</fullName>
        <ecNumber evidence="2">2.7.13.3</ecNumber>
    </recommendedName>
</protein>
<dbReference type="PRINTS" id="PR00344">
    <property type="entry name" value="BCTRLSENSOR"/>
</dbReference>
<dbReference type="GO" id="GO:0006935">
    <property type="term" value="P:chemotaxis"/>
    <property type="evidence" value="ECO:0007669"/>
    <property type="project" value="InterPro"/>
</dbReference>
<evidence type="ECO:0000259" key="12">
    <source>
        <dbReference type="PROSITE" id="PS50109"/>
    </source>
</evidence>
<dbReference type="Gene3D" id="2.30.30.40">
    <property type="entry name" value="SH3 Domains"/>
    <property type="match status" value="1"/>
</dbReference>
<proteinExistence type="predicted"/>
<keyword evidence="7" id="KW-0902">Two-component regulatory system</keyword>
<feature type="modified residue" description="Phosphohistidine" evidence="9">
    <location>
        <position position="942"/>
    </location>
</feature>
<keyword evidence="17" id="KW-1185">Reference proteome</keyword>
<dbReference type="InterPro" id="IPR004358">
    <property type="entry name" value="Sig_transdc_His_kin-like_C"/>
</dbReference>
<feature type="domain" description="Histidine kinase" evidence="12">
    <location>
        <begin position="1406"/>
        <end position="1542"/>
    </location>
</feature>
<dbReference type="Proteomes" id="UP000187526">
    <property type="component" value="Unassembled WGS sequence"/>
</dbReference>
<dbReference type="EMBL" id="MTHD01000004">
    <property type="protein sequence ID" value="OMG53075.1"/>
    <property type="molecule type" value="Genomic_DNA"/>
</dbReference>
<evidence type="ECO:0000256" key="3">
    <source>
        <dbReference type="ARBA" id="ARBA00021495"/>
    </source>
</evidence>
<dbReference type="Gene3D" id="3.40.50.2300">
    <property type="match status" value="1"/>
</dbReference>
<dbReference type="InterPro" id="IPR036641">
    <property type="entry name" value="HPT_dom_sf"/>
</dbReference>
<dbReference type="Gene3D" id="3.30.565.10">
    <property type="entry name" value="Histidine kinase-like ATPase, C-terminal domain"/>
    <property type="match status" value="1"/>
</dbReference>
<evidence type="ECO:0000313" key="17">
    <source>
        <dbReference type="Proteomes" id="UP000187526"/>
    </source>
</evidence>
<evidence type="ECO:0000259" key="13">
    <source>
        <dbReference type="PROSITE" id="PS50110"/>
    </source>
</evidence>
<dbReference type="SMART" id="SM00260">
    <property type="entry name" value="CheW"/>
    <property type="match status" value="1"/>
</dbReference>
<dbReference type="InterPro" id="IPR004105">
    <property type="entry name" value="CheA-like_dim"/>
</dbReference>
<dbReference type="STRING" id="418702.BJN45_12625"/>
<dbReference type="PROSITE" id="PS50110">
    <property type="entry name" value="RESPONSE_REGULATORY"/>
    <property type="match status" value="1"/>
</dbReference>
<dbReference type="RefSeq" id="WP_076095763.1">
    <property type="nucleotide sequence ID" value="NZ_MTHD01000004.1"/>
</dbReference>
<dbReference type="InterPro" id="IPR058661">
    <property type="entry name" value="FimL_2nd"/>
</dbReference>
<dbReference type="InterPro" id="IPR036061">
    <property type="entry name" value="CheW-like_dom_sf"/>
</dbReference>
<sequence>MNAATEFDLGPLTWVKGEIDQALLRAEEALGLFVANADATQLKFCRTHVHQVHGALDIVGLNGITEMTESLEALLLALEEESLARDEAALTVVRESLAALRQYLDDLMAGEPHQPLRMLPVCASLAEIRGLPPVHPGDLFYPDLSQRPPRSTVVPPTLAPDEMKRLLRKQRTRFQKGLLKWLTEPEQKADGRQAMGEALAAIEAMQPTPGARSFWWVSQAFLEALDEPDVAIEPLARQLCARIDLQIRRLLEGSGNLAERVMREALYYVARTPAEPDSLVAQAQQIFDLPAQLPTVAVVQTLPKVQEQALRRLRELLVSIEEVWNKYCAGSPASLAAFADQARACAQITGEIGHTDLKRLGQALAAIAGWLQEDAARFNDGVAMEVATAILLLQSAHENFRRLGGDFAQQVDLMVDRIHACIAGRPAAGGEVPLLDEMTRRAQEKLLIAQVGREIQNNLAQIEQTLDAFFRTPAKGFEMGQLEAPLKQISGALAMLGHFSAVNTLKSTISHIEAFAEPDYQPVDGDFQRVADELSLLGFFVDSLQHGETSYDAFVRRLHGDENADALPDSDPAVVTVEAELAQQARETRALADALREAPDDTRLQDELKLNLASIQKDADLVADRELGESAKAALAALESGEQVDVALSGLRTPQVEAPQPSAETLQLAGSSHEEIDAELLDIFIEEGHEVLASMAEQKALLAANPHDREALTTIRRSTHTLKGSGRMVGLTDLGETAWAVEQTLNLWLRQDMAITPELLAMIDAAHALFAEWVAHLESGVAPAPDARALIALAGSLRGVEQPLAEPVVPVAASEPAAPATDVEPELVSFELDIEAEPESAPAAEAELEVQSEDAGGFDFDLQAATEAFDDLPMADALAEALPPALEEIPVEVPAANGSSQTLYEIFREEARGHLQTLLDSFAELDAQPAAATTFEMTRAAHTLGGIAATVGLMPLNHLAIALEHALLRRDGSAQPDSVEGLETVRQAILTLEEMFAGLAAQLAPEEQPQLIAALDDVYHPAPVAEAEAAVEMPAGAQIIQLPGVRTLAQEAGEPVVEETQAPAEPVRQLTDELDEQLLPIFLEEAAEQVRELTEQLRAWRIGPGEDAPPRAIARLLHTFKGNARMAGAMNLGEATHLLETRVQEAIKAGSASSALIDEIEAGCDALATATEHLRSGPPEAPAAEAEATVGATVEAAVAKPVQPAISELDGDGEGSGQRAMLRVRADLVDRLVNEAGELSIARARIEGEMRSLKGSLLDLTENVIRLRRQLREIEIQAETQIQARVAQSHDGQAEFDPLELDRFTRFQELTRFMAESVNDVATVQQNLLKNLDDANAAILAQARLNRGLQQELMGVRMLPFASQAERLYRIIRQTAKEVGKRANFDIVGGQVEIDRSVLEKIMAPIEHMLRNAVTHGIETREQRLAVDKPETGEIVLKLSQEANEIILSLADDGKGLDRQRIRARAEAMGLVQPGQEISDAALLDFIFQSGFSTAEELSQVAGRGVGMDVVKTAVSALGGRIEIVTEAGQGTTFRLYLPLTLAVTQTLLVRAGSQLYAVPSTMIEQVQELKEKGLAAIREAGEAEWQGNRYPFHFLPHLLGDAGALPEAHRQYWVLLLRSGSQRVAVLVDELRGNQEVVVKNIGAQLARVVGISGATVLGDGQVVLILNPVALASRGLLENLAENQAARSSAPVAQVVQHLPTVMVVDDSLTVRKITSRLLLREGYQVILAKDGVDALEHLIDTLPDVILSDIEMPRMDGFDFVRNLRADERLRTIPVVMITSRTADKHRNYALEIGANHYLGKPYDEEELLGLLAGYCGKTA</sequence>
<evidence type="ECO:0000256" key="6">
    <source>
        <dbReference type="ARBA" id="ARBA00022777"/>
    </source>
</evidence>
<dbReference type="SUPFAM" id="SSF47226">
    <property type="entry name" value="Histidine-containing phosphotransfer domain, HPT domain"/>
    <property type="match status" value="4"/>
</dbReference>
<dbReference type="GO" id="GO:0000155">
    <property type="term" value="F:phosphorelay sensor kinase activity"/>
    <property type="evidence" value="ECO:0007669"/>
    <property type="project" value="InterPro"/>
</dbReference>
<dbReference type="InterPro" id="IPR003594">
    <property type="entry name" value="HATPase_dom"/>
</dbReference>
<feature type="domain" description="CheW-like" evidence="14">
    <location>
        <begin position="1544"/>
        <end position="1679"/>
    </location>
</feature>
<evidence type="ECO:0000256" key="4">
    <source>
        <dbReference type="ARBA" id="ARBA00022553"/>
    </source>
</evidence>
<evidence type="ECO:0000256" key="2">
    <source>
        <dbReference type="ARBA" id="ARBA00012438"/>
    </source>
</evidence>
<evidence type="ECO:0000256" key="1">
    <source>
        <dbReference type="ARBA" id="ARBA00000085"/>
    </source>
</evidence>
<dbReference type="PANTHER" id="PTHR43395:SF8">
    <property type="entry name" value="HISTIDINE KINASE"/>
    <property type="match status" value="1"/>
</dbReference>
<organism evidence="16 17">
    <name type="scientific">Azonexus hydrophilus</name>
    <dbReference type="NCBI Taxonomy" id="418702"/>
    <lineage>
        <taxon>Bacteria</taxon>
        <taxon>Pseudomonadati</taxon>
        <taxon>Pseudomonadota</taxon>
        <taxon>Betaproteobacteria</taxon>
        <taxon>Rhodocyclales</taxon>
        <taxon>Azonexaceae</taxon>
        <taxon>Azonexus</taxon>
    </lineage>
</organism>
<comment type="caution">
    <text evidence="16">The sequence shown here is derived from an EMBL/GenBank/DDBJ whole genome shotgun (WGS) entry which is preliminary data.</text>
</comment>
<keyword evidence="5" id="KW-0808">Transferase</keyword>
<evidence type="ECO:0000256" key="9">
    <source>
        <dbReference type="PROSITE-ProRule" id="PRU00110"/>
    </source>
</evidence>
<feature type="domain" description="HPt" evidence="15">
    <location>
        <begin position="673"/>
        <end position="780"/>
    </location>
</feature>
<dbReference type="InterPro" id="IPR001789">
    <property type="entry name" value="Sig_transdc_resp-reg_receiver"/>
</dbReference>
<keyword evidence="11" id="KW-0175">Coiled coil</keyword>
<dbReference type="InterPro" id="IPR005467">
    <property type="entry name" value="His_kinase_dom"/>
</dbReference>
<dbReference type="PROSITE" id="PS50894">
    <property type="entry name" value="HPT"/>
    <property type="match status" value="3"/>
</dbReference>
<dbReference type="Pfam" id="PF00072">
    <property type="entry name" value="Response_reg"/>
    <property type="match status" value="1"/>
</dbReference>
<dbReference type="SMART" id="SM00448">
    <property type="entry name" value="REC"/>
    <property type="match status" value="1"/>
</dbReference>
<evidence type="ECO:0000256" key="5">
    <source>
        <dbReference type="ARBA" id="ARBA00022679"/>
    </source>
</evidence>
<evidence type="ECO:0000256" key="11">
    <source>
        <dbReference type="SAM" id="Coils"/>
    </source>
</evidence>
<keyword evidence="6 16" id="KW-0418">Kinase</keyword>
<evidence type="ECO:0000259" key="14">
    <source>
        <dbReference type="PROSITE" id="PS50851"/>
    </source>
</evidence>
<feature type="modified residue" description="Phosphohistidine" evidence="9">
    <location>
        <position position="1118"/>
    </location>
</feature>
<evidence type="ECO:0000256" key="7">
    <source>
        <dbReference type="ARBA" id="ARBA00023012"/>
    </source>
</evidence>
<reference evidence="16 17" key="1">
    <citation type="submission" date="2016-10" db="EMBL/GenBank/DDBJ databases">
        <title>Alkaliphiles isolated from bioreactors.</title>
        <authorList>
            <person name="Salah Z."/>
            <person name="Rout S.P."/>
            <person name="Humphreys P.N."/>
        </authorList>
    </citation>
    <scope>NUCLEOTIDE SEQUENCE [LARGE SCALE GENOMIC DNA]</scope>
    <source>
        <strain evidence="16 17">ZS02</strain>
    </source>
</reference>
<feature type="domain" description="Response regulatory" evidence="13">
    <location>
        <begin position="1703"/>
        <end position="1819"/>
    </location>
</feature>